<feature type="non-terminal residue" evidence="1">
    <location>
        <position position="80"/>
    </location>
</feature>
<comment type="caution">
    <text evidence="1">The sequence shown here is derived from an EMBL/GenBank/DDBJ whole genome shotgun (WGS) entry which is preliminary data.</text>
</comment>
<sequence length="80" mass="8930">NLSGFSLTNSEGEQDNLCRLTISVMFYESSKALTDCNQQLINAENLVTPQELKGDNGCFFVPFPEQFNPYTMICPDIDTA</sequence>
<evidence type="ECO:0000313" key="1">
    <source>
        <dbReference type="EMBL" id="CAG8822845.1"/>
    </source>
</evidence>
<accession>A0A9N9PI60</accession>
<dbReference type="Proteomes" id="UP000789405">
    <property type="component" value="Unassembled WGS sequence"/>
</dbReference>
<evidence type="ECO:0000313" key="2">
    <source>
        <dbReference type="Proteomes" id="UP000789405"/>
    </source>
</evidence>
<reference evidence="1" key="1">
    <citation type="submission" date="2021-06" db="EMBL/GenBank/DDBJ databases">
        <authorList>
            <person name="Kallberg Y."/>
            <person name="Tangrot J."/>
            <person name="Rosling A."/>
        </authorList>
    </citation>
    <scope>NUCLEOTIDE SEQUENCE</scope>
    <source>
        <strain evidence="1">MA453B</strain>
    </source>
</reference>
<feature type="non-terminal residue" evidence="1">
    <location>
        <position position="1"/>
    </location>
</feature>
<name>A0A9N9PI60_9GLOM</name>
<organism evidence="1 2">
    <name type="scientific">Dentiscutata erythropus</name>
    <dbReference type="NCBI Taxonomy" id="1348616"/>
    <lineage>
        <taxon>Eukaryota</taxon>
        <taxon>Fungi</taxon>
        <taxon>Fungi incertae sedis</taxon>
        <taxon>Mucoromycota</taxon>
        <taxon>Glomeromycotina</taxon>
        <taxon>Glomeromycetes</taxon>
        <taxon>Diversisporales</taxon>
        <taxon>Gigasporaceae</taxon>
        <taxon>Dentiscutata</taxon>
    </lineage>
</organism>
<gene>
    <name evidence="1" type="ORF">DERYTH_LOCUS27381</name>
</gene>
<protein>
    <submittedName>
        <fullName evidence="1">8811_t:CDS:1</fullName>
    </submittedName>
</protein>
<proteinExistence type="predicted"/>
<keyword evidence="2" id="KW-1185">Reference proteome</keyword>
<dbReference type="EMBL" id="CAJVPY010062681">
    <property type="protein sequence ID" value="CAG8822845.1"/>
    <property type="molecule type" value="Genomic_DNA"/>
</dbReference>
<dbReference type="AlphaFoldDB" id="A0A9N9PI60"/>